<name>A0A0A0KTK1_CUCSA</name>
<dbReference type="AlphaFoldDB" id="A0A0A0KTK1"/>
<proteinExistence type="predicted"/>
<reference evidence="1 2" key="2">
    <citation type="journal article" date="2009" name="PLoS ONE">
        <title>An integrated genetic and cytogenetic map of the cucumber genome.</title>
        <authorList>
            <person name="Ren Y."/>
            <person name="Zhang Z."/>
            <person name="Liu J."/>
            <person name="Staub J.E."/>
            <person name="Han Y."/>
            <person name="Cheng Z."/>
            <person name="Li X."/>
            <person name="Lu J."/>
            <person name="Miao H."/>
            <person name="Kang H."/>
            <person name="Xie B."/>
            <person name="Gu X."/>
            <person name="Wang X."/>
            <person name="Du Y."/>
            <person name="Jin W."/>
            <person name="Huang S."/>
        </authorList>
    </citation>
    <scope>NUCLEOTIDE SEQUENCE [LARGE SCALE GENOMIC DNA]</scope>
    <source>
        <strain evidence="2">cv. 9930</strain>
    </source>
</reference>
<sequence>MDGLQLARFWSRCFLISNQTEDTPSFPIDRTEDTFSSPTECLVLHLSCSASPNHKGWKLAKIMSTKGFWLVMNVESGKKAAQCKVNIHYFQNSSQ</sequence>
<organism evidence="1 2">
    <name type="scientific">Cucumis sativus</name>
    <name type="common">Cucumber</name>
    <dbReference type="NCBI Taxonomy" id="3659"/>
    <lineage>
        <taxon>Eukaryota</taxon>
        <taxon>Viridiplantae</taxon>
        <taxon>Streptophyta</taxon>
        <taxon>Embryophyta</taxon>
        <taxon>Tracheophyta</taxon>
        <taxon>Spermatophyta</taxon>
        <taxon>Magnoliopsida</taxon>
        <taxon>eudicotyledons</taxon>
        <taxon>Gunneridae</taxon>
        <taxon>Pentapetalae</taxon>
        <taxon>rosids</taxon>
        <taxon>fabids</taxon>
        <taxon>Cucurbitales</taxon>
        <taxon>Cucurbitaceae</taxon>
        <taxon>Benincaseae</taxon>
        <taxon>Cucumis</taxon>
    </lineage>
</organism>
<gene>
    <name evidence="1" type="ORF">Csa_5G622740</name>
</gene>
<protein>
    <submittedName>
        <fullName evidence="1">Uncharacterized protein</fullName>
    </submittedName>
</protein>
<reference evidence="1 2" key="3">
    <citation type="journal article" date="2010" name="BMC Genomics">
        <title>Transcriptome sequencing and comparative analysis of cucumber flowers with different sex types.</title>
        <authorList>
            <person name="Guo S."/>
            <person name="Zheng Y."/>
            <person name="Joung J.G."/>
            <person name="Liu S."/>
            <person name="Zhang Z."/>
            <person name="Crasta O.R."/>
            <person name="Sobral B.W."/>
            <person name="Xu Y."/>
            <person name="Huang S."/>
            <person name="Fei Z."/>
        </authorList>
    </citation>
    <scope>NUCLEOTIDE SEQUENCE [LARGE SCALE GENOMIC DNA]</scope>
    <source>
        <strain evidence="2">cv. 9930</strain>
    </source>
</reference>
<evidence type="ECO:0000313" key="2">
    <source>
        <dbReference type="Proteomes" id="UP000029981"/>
    </source>
</evidence>
<reference evidence="1 2" key="4">
    <citation type="journal article" date="2011" name="BMC Genomics">
        <title>RNA-Seq improves annotation of protein-coding genes in the cucumber genome.</title>
        <authorList>
            <person name="Li Z."/>
            <person name="Zhang Z."/>
            <person name="Yan P."/>
            <person name="Huang S."/>
            <person name="Fei Z."/>
            <person name="Lin K."/>
        </authorList>
    </citation>
    <scope>NUCLEOTIDE SEQUENCE [LARGE SCALE GENOMIC DNA]</scope>
    <source>
        <strain evidence="2">cv. 9930</strain>
    </source>
</reference>
<keyword evidence="2" id="KW-1185">Reference proteome</keyword>
<reference evidence="1 2" key="1">
    <citation type="journal article" date="2009" name="Nat. Genet.">
        <title>The genome of the cucumber, Cucumis sativus L.</title>
        <authorList>
            <person name="Huang S."/>
            <person name="Li R."/>
            <person name="Zhang Z."/>
            <person name="Li L."/>
            <person name="Gu X."/>
            <person name="Fan W."/>
            <person name="Lucas W.J."/>
            <person name="Wang X."/>
            <person name="Xie B."/>
            <person name="Ni P."/>
            <person name="Ren Y."/>
            <person name="Zhu H."/>
            <person name="Li J."/>
            <person name="Lin K."/>
            <person name="Jin W."/>
            <person name="Fei Z."/>
            <person name="Li G."/>
            <person name="Staub J."/>
            <person name="Kilian A."/>
            <person name="van der Vossen E.A."/>
            <person name="Wu Y."/>
            <person name="Guo J."/>
            <person name="He J."/>
            <person name="Jia Z."/>
            <person name="Ren Y."/>
            <person name="Tian G."/>
            <person name="Lu Y."/>
            <person name="Ruan J."/>
            <person name="Qian W."/>
            <person name="Wang M."/>
            <person name="Huang Q."/>
            <person name="Li B."/>
            <person name="Xuan Z."/>
            <person name="Cao J."/>
            <person name="Asan"/>
            <person name="Wu Z."/>
            <person name="Zhang J."/>
            <person name="Cai Q."/>
            <person name="Bai Y."/>
            <person name="Zhao B."/>
            <person name="Han Y."/>
            <person name="Li Y."/>
            <person name="Li X."/>
            <person name="Wang S."/>
            <person name="Shi Q."/>
            <person name="Liu S."/>
            <person name="Cho W.K."/>
            <person name="Kim J.Y."/>
            <person name="Xu Y."/>
            <person name="Heller-Uszynska K."/>
            <person name="Miao H."/>
            <person name="Cheng Z."/>
            <person name="Zhang S."/>
            <person name="Wu J."/>
            <person name="Yang Y."/>
            <person name="Kang H."/>
            <person name="Li M."/>
            <person name="Liang H."/>
            <person name="Ren X."/>
            <person name="Shi Z."/>
            <person name="Wen M."/>
            <person name="Jian M."/>
            <person name="Yang H."/>
            <person name="Zhang G."/>
            <person name="Yang Z."/>
            <person name="Chen R."/>
            <person name="Liu S."/>
            <person name="Li J."/>
            <person name="Ma L."/>
            <person name="Liu H."/>
            <person name="Zhou Y."/>
            <person name="Zhao J."/>
            <person name="Fang X."/>
            <person name="Li G."/>
            <person name="Fang L."/>
            <person name="Li Y."/>
            <person name="Liu D."/>
            <person name="Zheng H."/>
            <person name="Zhang Y."/>
            <person name="Qin N."/>
            <person name="Li Z."/>
            <person name="Yang G."/>
            <person name="Yang S."/>
            <person name="Bolund L."/>
            <person name="Kristiansen K."/>
            <person name="Zheng H."/>
            <person name="Li S."/>
            <person name="Zhang X."/>
            <person name="Yang H."/>
            <person name="Wang J."/>
            <person name="Sun R."/>
            <person name="Zhang B."/>
            <person name="Jiang S."/>
            <person name="Wang J."/>
            <person name="Du Y."/>
            <person name="Li S."/>
        </authorList>
    </citation>
    <scope>NUCLEOTIDE SEQUENCE [LARGE SCALE GENOMIC DNA]</scope>
    <source>
        <strain evidence="2">cv. 9930</strain>
    </source>
</reference>
<dbReference type="Gramene" id="KGN52259">
    <property type="protein sequence ID" value="KGN52259"/>
    <property type="gene ID" value="Csa_5G622740"/>
</dbReference>
<evidence type="ECO:0000313" key="1">
    <source>
        <dbReference type="EMBL" id="KGN52259.1"/>
    </source>
</evidence>
<dbReference type="Proteomes" id="UP000029981">
    <property type="component" value="Chromosome 5"/>
</dbReference>
<accession>A0A0A0KTK1</accession>
<dbReference type="EMBL" id="CM002926">
    <property type="protein sequence ID" value="KGN52259.1"/>
    <property type="molecule type" value="Genomic_DNA"/>
</dbReference>